<organism evidence="1 2">
    <name type="scientific">Loigolactobacillus zhaoyuanensis</name>
    <dbReference type="NCBI Taxonomy" id="2486017"/>
    <lineage>
        <taxon>Bacteria</taxon>
        <taxon>Bacillati</taxon>
        <taxon>Bacillota</taxon>
        <taxon>Bacilli</taxon>
        <taxon>Lactobacillales</taxon>
        <taxon>Lactobacillaceae</taxon>
        <taxon>Loigolactobacillus</taxon>
    </lineage>
</organism>
<sequence length="65" mass="7642">MSGLVQWIYVVYYCDFRVLPAQFEVLRAFKTEKRAQALVDLLTRTPFERHSLATGQYLYRKVALA</sequence>
<protein>
    <submittedName>
        <fullName evidence="1">Uncharacterized protein</fullName>
    </submittedName>
</protein>
<name>A0ABW8U8U0_9LACO</name>
<keyword evidence="2" id="KW-1185">Reference proteome</keyword>
<dbReference type="Proteomes" id="UP001625389">
    <property type="component" value="Unassembled WGS sequence"/>
</dbReference>
<evidence type="ECO:0000313" key="1">
    <source>
        <dbReference type="EMBL" id="MFL2028286.1"/>
    </source>
</evidence>
<comment type="caution">
    <text evidence="1">The sequence shown here is derived from an EMBL/GenBank/DDBJ whole genome shotgun (WGS) entry which is preliminary data.</text>
</comment>
<accession>A0ABW8U8U0</accession>
<reference evidence="1 2" key="1">
    <citation type="submission" date="2024-08" db="EMBL/GenBank/DDBJ databases">
        <authorList>
            <person name="Arias E."/>
        </authorList>
    </citation>
    <scope>NUCLEOTIDE SEQUENCE [LARGE SCALE GENOMIC DNA]</scope>
    <source>
        <strain evidence="1 2">FAM 25317</strain>
    </source>
</reference>
<dbReference type="RefSeq" id="WP_407136791.1">
    <property type="nucleotide sequence ID" value="NZ_JBGQPK010000003.1"/>
</dbReference>
<gene>
    <name evidence="1" type="ORF">ACEN34_01515</name>
</gene>
<evidence type="ECO:0000313" key="2">
    <source>
        <dbReference type="Proteomes" id="UP001625389"/>
    </source>
</evidence>
<proteinExistence type="predicted"/>
<dbReference type="EMBL" id="JBGQPK010000003">
    <property type="protein sequence ID" value="MFL2028286.1"/>
    <property type="molecule type" value="Genomic_DNA"/>
</dbReference>